<sequence>MTSRSLVILIGLALLALVPPVAGALGMPALQGTATRIVIYAIAAVSLDLILGYGAMVSFGHAMFFGLGGYAVAIVAYHTNMGQPLWGWEGTNAALIVWPLALAACGLLAVVTGWFALKTAGVQFIMITLAFAQMVFFILVSLQMYGGDDGLMMDARNALPLIDLTDNRTFYYVCLAVLVGWTALCASIVNSRFGLVFQALRQSERRAVNLGIRPLHFRLTGFVLSALGTGMAGVLWANYALFVTPDMAAWSKSGEFMAMVVLGGLGTLIGPIAGAAVFILLEQLLAGWTEHWMIIMGPILTLIALFGQRGLLGRWVGGRRG</sequence>
<feature type="transmembrane region" description="Helical" evidence="6">
    <location>
        <begin position="170"/>
        <end position="195"/>
    </location>
</feature>
<evidence type="ECO:0000256" key="6">
    <source>
        <dbReference type="SAM" id="Phobius"/>
    </source>
</evidence>
<evidence type="ECO:0000313" key="7">
    <source>
        <dbReference type="EMBL" id="KGJ23087.1"/>
    </source>
</evidence>
<keyword evidence="2" id="KW-1003">Cell membrane</keyword>
<gene>
    <name evidence="7" type="ORF">IX56_04325</name>
</gene>
<dbReference type="Pfam" id="PF02653">
    <property type="entry name" value="BPD_transp_2"/>
    <property type="match status" value="1"/>
</dbReference>
<proteinExistence type="predicted"/>
<evidence type="ECO:0000313" key="8">
    <source>
        <dbReference type="Proteomes" id="UP000029858"/>
    </source>
</evidence>
<reference evidence="7 8" key="1">
    <citation type="submission" date="2014-09" db="EMBL/GenBank/DDBJ databases">
        <authorList>
            <person name="McGinnis J.M."/>
            <person name="Wolfgang W.J."/>
        </authorList>
    </citation>
    <scope>NUCLEOTIDE SEQUENCE [LARGE SCALE GENOMIC DNA]</scope>
    <source>
        <strain evidence="7 8">5503</strain>
    </source>
</reference>
<feature type="transmembrane region" description="Helical" evidence="6">
    <location>
        <begin position="34"/>
        <end position="55"/>
    </location>
</feature>
<evidence type="ECO:0000256" key="1">
    <source>
        <dbReference type="ARBA" id="ARBA00004651"/>
    </source>
</evidence>
<dbReference type="InterPro" id="IPR001851">
    <property type="entry name" value="ABC_transp_permease"/>
</dbReference>
<feature type="transmembrane region" description="Helical" evidence="6">
    <location>
        <begin position="93"/>
        <end position="117"/>
    </location>
</feature>
<accession>A0A099GKQ3</accession>
<evidence type="ECO:0000256" key="4">
    <source>
        <dbReference type="ARBA" id="ARBA00022989"/>
    </source>
</evidence>
<dbReference type="PANTHER" id="PTHR30482:SF17">
    <property type="entry name" value="ABC TRANSPORTER ATP-BINDING PROTEIN"/>
    <property type="match status" value="1"/>
</dbReference>
<evidence type="ECO:0000256" key="2">
    <source>
        <dbReference type="ARBA" id="ARBA00022475"/>
    </source>
</evidence>
<organism evidence="7 8">
    <name type="scientific">Paracoccus sanguinis</name>
    <dbReference type="NCBI Taxonomy" id="1545044"/>
    <lineage>
        <taxon>Bacteria</taxon>
        <taxon>Pseudomonadati</taxon>
        <taxon>Pseudomonadota</taxon>
        <taxon>Alphaproteobacteria</taxon>
        <taxon>Rhodobacterales</taxon>
        <taxon>Paracoccaceae</taxon>
        <taxon>Paracoccus</taxon>
    </lineage>
</organism>
<dbReference type="AlphaFoldDB" id="A0A099GKQ3"/>
<feature type="transmembrane region" description="Helical" evidence="6">
    <location>
        <begin position="293"/>
        <end position="312"/>
    </location>
</feature>
<reference evidence="7 8" key="2">
    <citation type="submission" date="2014-10" db="EMBL/GenBank/DDBJ databases">
        <title>Paracoccus sanguinis sp. nov., isolated from clinical specimens of New York State patients.</title>
        <authorList>
            <person name="Mingle L.A."/>
            <person name="Cole J.A."/>
            <person name="Lapierre P."/>
            <person name="Musser K.A."/>
        </authorList>
    </citation>
    <scope>NUCLEOTIDE SEQUENCE [LARGE SCALE GENOMIC DNA]</scope>
    <source>
        <strain evidence="7 8">5503</strain>
    </source>
</reference>
<dbReference type="CDD" id="cd06581">
    <property type="entry name" value="TM_PBP1_LivM_like"/>
    <property type="match status" value="1"/>
</dbReference>
<name>A0A099GKQ3_9RHOB</name>
<evidence type="ECO:0000256" key="5">
    <source>
        <dbReference type="ARBA" id="ARBA00023136"/>
    </source>
</evidence>
<feature type="transmembrane region" description="Helical" evidence="6">
    <location>
        <begin position="215"/>
        <end position="236"/>
    </location>
</feature>
<dbReference type="InterPro" id="IPR043428">
    <property type="entry name" value="LivM-like"/>
</dbReference>
<comment type="subcellular location">
    <subcellularLocation>
        <location evidence="1">Cell membrane</location>
        <topology evidence="1">Multi-pass membrane protein</topology>
    </subcellularLocation>
</comment>
<feature type="transmembrane region" description="Helical" evidence="6">
    <location>
        <begin position="256"/>
        <end position="281"/>
    </location>
</feature>
<dbReference type="Proteomes" id="UP000029858">
    <property type="component" value="Unassembled WGS sequence"/>
</dbReference>
<keyword evidence="5 6" id="KW-0472">Membrane</keyword>
<evidence type="ECO:0000256" key="3">
    <source>
        <dbReference type="ARBA" id="ARBA00022692"/>
    </source>
</evidence>
<dbReference type="PANTHER" id="PTHR30482">
    <property type="entry name" value="HIGH-AFFINITY BRANCHED-CHAIN AMINO ACID TRANSPORT SYSTEM PERMEASE"/>
    <property type="match status" value="1"/>
</dbReference>
<feature type="transmembrane region" description="Helical" evidence="6">
    <location>
        <begin position="62"/>
        <end position="81"/>
    </location>
</feature>
<comment type="caution">
    <text evidence="7">The sequence shown here is derived from an EMBL/GenBank/DDBJ whole genome shotgun (WGS) entry which is preliminary data.</text>
</comment>
<keyword evidence="3 6" id="KW-0812">Transmembrane</keyword>
<dbReference type="GO" id="GO:0015658">
    <property type="term" value="F:branched-chain amino acid transmembrane transporter activity"/>
    <property type="evidence" value="ECO:0007669"/>
    <property type="project" value="InterPro"/>
</dbReference>
<feature type="transmembrane region" description="Helical" evidence="6">
    <location>
        <begin position="124"/>
        <end position="145"/>
    </location>
</feature>
<dbReference type="EMBL" id="JRKQ01000012">
    <property type="protein sequence ID" value="KGJ23087.1"/>
    <property type="molecule type" value="Genomic_DNA"/>
</dbReference>
<keyword evidence="4 6" id="KW-1133">Transmembrane helix</keyword>
<dbReference type="GO" id="GO:0005886">
    <property type="term" value="C:plasma membrane"/>
    <property type="evidence" value="ECO:0007669"/>
    <property type="project" value="UniProtKB-SubCell"/>
</dbReference>
<dbReference type="RefSeq" id="WP_036707664.1">
    <property type="nucleotide sequence ID" value="NZ_JRKQ01000012.1"/>
</dbReference>
<protein>
    <submittedName>
        <fullName evidence="7">ABC transporter permease</fullName>
    </submittedName>
</protein>